<evidence type="ECO:0000313" key="1">
    <source>
        <dbReference type="EMBL" id="KAK1449927.1"/>
    </source>
</evidence>
<reference evidence="1 2" key="1">
    <citation type="submission" date="2016-10" db="EMBL/GenBank/DDBJ databases">
        <title>The genome sequence of Colletotrichum fioriniae PJ7.</title>
        <authorList>
            <person name="Baroncelli R."/>
        </authorList>
    </citation>
    <scope>NUCLEOTIDE SEQUENCE [LARGE SCALE GENOMIC DNA]</scope>
    <source>
        <strain evidence="1">Col 31</strain>
    </source>
</reference>
<keyword evidence="2" id="KW-1185">Reference proteome</keyword>
<comment type="caution">
    <text evidence="1">The sequence shown here is derived from an EMBL/GenBank/DDBJ whole genome shotgun (WGS) entry which is preliminary data.</text>
</comment>
<dbReference type="AlphaFoldDB" id="A0AAI9XJ19"/>
<name>A0AAI9XJ19_9PEZI</name>
<dbReference type="Proteomes" id="UP001239795">
    <property type="component" value="Unassembled WGS sequence"/>
</dbReference>
<dbReference type="EMBL" id="MLGG01000057">
    <property type="protein sequence ID" value="KAK1449927.1"/>
    <property type="molecule type" value="Genomic_DNA"/>
</dbReference>
<sequence>MASTIGIVFQPTANILHVSVAPAMTSQPSLTSDHLQRLFGHADSPPRPAASISSHPPVLRQPPANQVCAFLEASPETARKVGLDLQEAADTNFACLYPLARPRHQAYERIAQPASLPPALSLWLHLLLSSLAWLVELPQQCFPPSRKSMDRLLREALLACVEAFNGLNRRTMLCLSMGFTGFPSQEPQEVIFGAPCSCPPAPPTWQAGVVGAGRGSRFRISVPCQDVTCHPVDKRVPLTWSTPEAWIKTLPSYCR</sequence>
<proteinExistence type="predicted"/>
<protein>
    <submittedName>
        <fullName evidence="1">Uncharacterized protein</fullName>
    </submittedName>
</protein>
<gene>
    <name evidence="1" type="ORF">CMEL01_07263</name>
</gene>
<evidence type="ECO:0000313" key="2">
    <source>
        <dbReference type="Proteomes" id="UP001239795"/>
    </source>
</evidence>
<accession>A0AAI9XJ19</accession>
<organism evidence="1 2">
    <name type="scientific">Colletotrichum melonis</name>
    <dbReference type="NCBI Taxonomy" id="1209925"/>
    <lineage>
        <taxon>Eukaryota</taxon>
        <taxon>Fungi</taxon>
        <taxon>Dikarya</taxon>
        <taxon>Ascomycota</taxon>
        <taxon>Pezizomycotina</taxon>
        <taxon>Sordariomycetes</taxon>
        <taxon>Hypocreomycetidae</taxon>
        <taxon>Glomerellales</taxon>
        <taxon>Glomerellaceae</taxon>
        <taxon>Colletotrichum</taxon>
        <taxon>Colletotrichum acutatum species complex</taxon>
    </lineage>
</organism>